<dbReference type="SUPFAM" id="SSF53474">
    <property type="entry name" value="alpha/beta-Hydrolases"/>
    <property type="match status" value="1"/>
</dbReference>
<dbReference type="PANTHER" id="PTHR31497">
    <property type="entry name" value="AUTOCRINE PROLIFERATION REPRESSOR PROTEIN A"/>
    <property type="match status" value="1"/>
</dbReference>
<keyword evidence="1" id="KW-1185">Reference proteome</keyword>
<dbReference type="Gene3D" id="3.40.50.1820">
    <property type="entry name" value="alpha/beta hydrolase"/>
    <property type="match status" value="1"/>
</dbReference>
<sequence length="351" mass="40467">MINCSYTVHYINMTSQQWLTDSEFSSNSSAKSIWWHIIGVIVPENIRFKNNATLWITGGHMGSTIPDQSPKDMLRYASLACMTGMITGVLFDIPNQGTIFSSDPTNESRSEDNIIAFTWHHFLKDPSNPKWLVRFPMVKASVRAMDAITDFVRQNLPQLDCQLDYYTITGESKRGWTTWLVGAVNPTRVRIIIPIVLDAINFAVVEHHEYKSYGGWSLELNDYVFNNITMYFNDPWMHLLQKLVDPYFYLSRLTMPTFVVNAAMDEFQQPDDTHYWWSKLPEPKNFLLVPNAEHEMLNYPQFPTSGLFYVIPAMSAYIKANIMNKPIPAFDWTINNMTGEIVATMQDNNVQ</sequence>
<proteinExistence type="predicted"/>
<accession>A0A914BUP9</accession>
<protein>
    <submittedName>
        <fullName evidence="2">Uncharacterized protein</fullName>
    </submittedName>
</protein>
<reference evidence="2" key="1">
    <citation type="submission" date="2022-11" db="UniProtKB">
        <authorList>
            <consortium name="WormBaseParasite"/>
        </authorList>
    </citation>
    <scope>IDENTIFICATION</scope>
</reference>
<dbReference type="Pfam" id="PF10142">
    <property type="entry name" value="PhoPQ_related"/>
    <property type="match status" value="1"/>
</dbReference>
<dbReference type="InterPro" id="IPR009199">
    <property type="entry name" value="PhoPQ-act_pathogen-rel_PqaA"/>
</dbReference>
<evidence type="ECO:0000313" key="1">
    <source>
        <dbReference type="Proteomes" id="UP000887540"/>
    </source>
</evidence>
<dbReference type="PANTHER" id="PTHR31497:SF0">
    <property type="entry name" value="AUTOCRINE PROLIFERATION REPRESSOR PROTEIN A"/>
    <property type="match status" value="1"/>
</dbReference>
<dbReference type="AlphaFoldDB" id="A0A914BUP9"/>
<evidence type="ECO:0000313" key="2">
    <source>
        <dbReference type="WBParaSite" id="ACRNAN_Path_1032.g3953.t1"/>
    </source>
</evidence>
<dbReference type="InterPro" id="IPR029058">
    <property type="entry name" value="AB_hydrolase_fold"/>
</dbReference>
<dbReference type="WBParaSite" id="ACRNAN_Path_1032.g3953.t1">
    <property type="protein sequence ID" value="ACRNAN_Path_1032.g3953.t1"/>
    <property type="gene ID" value="ACRNAN_Path_1032.g3953"/>
</dbReference>
<name>A0A914BUP9_9BILA</name>
<organism evidence="1 2">
    <name type="scientific">Acrobeloides nanus</name>
    <dbReference type="NCBI Taxonomy" id="290746"/>
    <lineage>
        <taxon>Eukaryota</taxon>
        <taxon>Metazoa</taxon>
        <taxon>Ecdysozoa</taxon>
        <taxon>Nematoda</taxon>
        <taxon>Chromadorea</taxon>
        <taxon>Rhabditida</taxon>
        <taxon>Tylenchina</taxon>
        <taxon>Cephalobomorpha</taxon>
        <taxon>Cephaloboidea</taxon>
        <taxon>Cephalobidae</taxon>
        <taxon>Acrobeloides</taxon>
    </lineage>
</organism>
<dbReference type="Proteomes" id="UP000887540">
    <property type="component" value="Unplaced"/>
</dbReference>